<gene>
    <name evidence="3" type="ORF">KS4_08860</name>
</gene>
<dbReference type="EMBL" id="CP036425">
    <property type="protein sequence ID" value="QDU32849.1"/>
    <property type="molecule type" value="Genomic_DNA"/>
</dbReference>
<evidence type="ECO:0000256" key="1">
    <source>
        <dbReference type="SAM" id="MobiDB-lite"/>
    </source>
</evidence>
<name>A0A517YRJ5_9BACT</name>
<dbReference type="AlphaFoldDB" id="A0A517YRJ5"/>
<organism evidence="3 4">
    <name type="scientific">Poriferisphaera corsica</name>
    <dbReference type="NCBI Taxonomy" id="2528020"/>
    <lineage>
        <taxon>Bacteria</taxon>
        <taxon>Pseudomonadati</taxon>
        <taxon>Planctomycetota</taxon>
        <taxon>Phycisphaerae</taxon>
        <taxon>Phycisphaerales</taxon>
        <taxon>Phycisphaeraceae</taxon>
        <taxon>Poriferisphaera</taxon>
    </lineage>
</organism>
<sequence>MLSYVLWALGIYVLLSYVWGAYVAWRLNRLRRQMQETIDASEMQMESDGLSVDFKGLRKWADEGAGQLGEQDMMDVTDGITDGQNEDDQHEHKGENSGESEAA</sequence>
<feature type="transmembrane region" description="Helical" evidence="2">
    <location>
        <begin position="6"/>
        <end position="25"/>
    </location>
</feature>
<feature type="region of interest" description="Disordered" evidence="1">
    <location>
        <begin position="65"/>
        <end position="103"/>
    </location>
</feature>
<evidence type="ECO:0000256" key="2">
    <source>
        <dbReference type="SAM" id="Phobius"/>
    </source>
</evidence>
<dbReference type="Proteomes" id="UP000317369">
    <property type="component" value="Chromosome"/>
</dbReference>
<keyword evidence="2" id="KW-0472">Membrane</keyword>
<accession>A0A517YRJ5</accession>
<keyword evidence="2" id="KW-0812">Transmembrane</keyword>
<evidence type="ECO:0000313" key="4">
    <source>
        <dbReference type="Proteomes" id="UP000317369"/>
    </source>
</evidence>
<proteinExistence type="predicted"/>
<protein>
    <submittedName>
        <fullName evidence="3">Uncharacterized protein</fullName>
    </submittedName>
</protein>
<feature type="compositionally biased region" description="Basic and acidic residues" evidence="1">
    <location>
        <begin position="87"/>
        <end position="96"/>
    </location>
</feature>
<reference evidence="3 4" key="1">
    <citation type="submission" date="2019-02" db="EMBL/GenBank/DDBJ databases">
        <title>Deep-cultivation of Planctomycetes and their phenomic and genomic characterization uncovers novel biology.</title>
        <authorList>
            <person name="Wiegand S."/>
            <person name="Jogler M."/>
            <person name="Boedeker C."/>
            <person name="Pinto D."/>
            <person name="Vollmers J."/>
            <person name="Rivas-Marin E."/>
            <person name="Kohn T."/>
            <person name="Peeters S.H."/>
            <person name="Heuer A."/>
            <person name="Rast P."/>
            <person name="Oberbeckmann S."/>
            <person name="Bunk B."/>
            <person name="Jeske O."/>
            <person name="Meyerdierks A."/>
            <person name="Storesund J.E."/>
            <person name="Kallscheuer N."/>
            <person name="Luecker S."/>
            <person name="Lage O.M."/>
            <person name="Pohl T."/>
            <person name="Merkel B.J."/>
            <person name="Hornburger P."/>
            <person name="Mueller R.-W."/>
            <person name="Bruemmer F."/>
            <person name="Labrenz M."/>
            <person name="Spormann A.M."/>
            <person name="Op den Camp H."/>
            <person name="Overmann J."/>
            <person name="Amann R."/>
            <person name="Jetten M.S.M."/>
            <person name="Mascher T."/>
            <person name="Medema M.H."/>
            <person name="Devos D.P."/>
            <person name="Kaster A.-K."/>
            <person name="Ovreas L."/>
            <person name="Rohde M."/>
            <person name="Galperin M.Y."/>
            <person name="Jogler C."/>
        </authorList>
    </citation>
    <scope>NUCLEOTIDE SEQUENCE [LARGE SCALE GENOMIC DNA]</scope>
    <source>
        <strain evidence="3 4">KS4</strain>
    </source>
</reference>
<dbReference type="KEGG" id="pcor:KS4_08860"/>
<keyword evidence="4" id="KW-1185">Reference proteome</keyword>
<dbReference type="RefSeq" id="WP_145075043.1">
    <property type="nucleotide sequence ID" value="NZ_CP036425.1"/>
</dbReference>
<keyword evidence="2" id="KW-1133">Transmembrane helix</keyword>
<evidence type="ECO:0000313" key="3">
    <source>
        <dbReference type="EMBL" id="QDU32849.1"/>
    </source>
</evidence>